<dbReference type="Proteomes" id="UP000028504">
    <property type="component" value="Chromosome"/>
</dbReference>
<reference evidence="1 2" key="1">
    <citation type="submission" date="2014-07" db="EMBL/GenBank/DDBJ databases">
        <title>Complete genome sequence of Corynebacterium atypicum DSM 44849: identifiction of the mycolic acid biosynthesis genes.</title>
        <authorList>
            <person name="Tippelt A."/>
            <person name="Mollmann S."/>
            <person name="Albersmeier A."/>
            <person name="Jaenicke S."/>
            <person name="Ruckert C."/>
            <person name="Tauch A."/>
        </authorList>
    </citation>
    <scope>NUCLEOTIDE SEQUENCE [LARGE SCALE GENOMIC DNA]</scope>
    <source>
        <strain evidence="1 2">R2070</strain>
    </source>
</reference>
<name>A0ABN4DC92_9CORY</name>
<sequence>MSIYVEKVHDVLAGKVQTTGTVVLVDRLWPRGIKKDELSYDYWLKSAAPSPGLRKWFGHDPNRFDEFSRRYRAELDAALSDAGSETRAQHAEREQGDVDKLISFACSGDVTLLFSTKDRVHNHARVLAGWLAARTSG</sequence>
<evidence type="ECO:0000313" key="1">
    <source>
        <dbReference type="EMBL" id="AIG63827.1"/>
    </source>
</evidence>
<accession>A0ABN4DC92</accession>
<evidence type="ECO:0000313" key="2">
    <source>
        <dbReference type="Proteomes" id="UP000028504"/>
    </source>
</evidence>
<dbReference type="RefSeq" id="WP_038604781.1">
    <property type="nucleotide sequence ID" value="NZ_CP008944.1"/>
</dbReference>
<dbReference type="PANTHER" id="PTHR36849:SF1">
    <property type="entry name" value="CYTOPLASMIC PROTEIN"/>
    <property type="match status" value="1"/>
</dbReference>
<keyword evidence="2" id="KW-1185">Reference proteome</keyword>
<dbReference type="EMBL" id="CP008944">
    <property type="protein sequence ID" value="AIG63827.1"/>
    <property type="molecule type" value="Genomic_DNA"/>
</dbReference>
<dbReference type="InterPro" id="IPR052552">
    <property type="entry name" value="YeaO-like"/>
</dbReference>
<organism evidence="1 2">
    <name type="scientific">Corynebacterium atypicum</name>
    <dbReference type="NCBI Taxonomy" id="191610"/>
    <lineage>
        <taxon>Bacteria</taxon>
        <taxon>Bacillati</taxon>
        <taxon>Actinomycetota</taxon>
        <taxon>Actinomycetes</taxon>
        <taxon>Mycobacteriales</taxon>
        <taxon>Corynebacteriaceae</taxon>
        <taxon>Corynebacterium</taxon>
    </lineage>
</organism>
<proteinExistence type="predicted"/>
<dbReference type="PANTHER" id="PTHR36849">
    <property type="entry name" value="CYTOPLASMIC PROTEIN-RELATED"/>
    <property type="match status" value="1"/>
</dbReference>
<protein>
    <submittedName>
        <fullName evidence="1">MarR family transcriptional regulator</fullName>
    </submittedName>
</protein>
<gene>
    <name evidence="1" type="ORF">CATYP_03030</name>
</gene>
<dbReference type="Pfam" id="PF22752">
    <property type="entry name" value="DUF488-N3i"/>
    <property type="match status" value="1"/>
</dbReference>